<evidence type="ECO:0000313" key="2">
    <source>
        <dbReference type="EMBL" id="EED87946.1"/>
    </source>
</evidence>
<proteinExistence type="predicted"/>
<keyword evidence="3" id="KW-1185">Reference proteome</keyword>
<feature type="compositionally biased region" description="Pro residues" evidence="1">
    <location>
        <begin position="546"/>
        <end position="562"/>
    </location>
</feature>
<feature type="compositionally biased region" description="Low complexity" evidence="1">
    <location>
        <begin position="82"/>
        <end position="92"/>
    </location>
</feature>
<dbReference type="HOGENOM" id="CLU_348694_0_0_1"/>
<accession>B8CER4</accession>
<dbReference type="Proteomes" id="UP000001449">
    <property type="component" value="Chromosome 20"/>
</dbReference>
<organism evidence="2 3">
    <name type="scientific">Thalassiosira pseudonana</name>
    <name type="common">Marine diatom</name>
    <name type="synonym">Cyclotella nana</name>
    <dbReference type="NCBI Taxonomy" id="35128"/>
    <lineage>
        <taxon>Eukaryota</taxon>
        <taxon>Sar</taxon>
        <taxon>Stramenopiles</taxon>
        <taxon>Ochrophyta</taxon>
        <taxon>Bacillariophyta</taxon>
        <taxon>Coscinodiscophyceae</taxon>
        <taxon>Thalassiosirophycidae</taxon>
        <taxon>Thalassiosirales</taxon>
        <taxon>Thalassiosiraceae</taxon>
        <taxon>Thalassiosira</taxon>
    </lineage>
</organism>
<evidence type="ECO:0000313" key="3">
    <source>
        <dbReference type="Proteomes" id="UP000001449"/>
    </source>
</evidence>
<evidence type="ECO:0000256" key="1">
    <source>
        <dbReference type="SAM" id="MobiDB-lite"/>
    </source>
</evidence>
<protein>
    <submittedName>
        <fullName evidence="2">Uncharacterized protein</fullName>
    </submittedName>
</protein>
<reference evidence="2 3" key="1">
    <citation type="journal article" date="2004" name="Science">
        <title>The genome of the diatom Thalassiosira pseudonana: ecology, evolution, and metabolism.</title>
        <authorList>
            <person name="Armbrust E.V."/>
            <person name="Berges J.A."/>
            <person name="Bowler C."/>
            <person name="Green B.R."/>
            <person name="Martinez D."/>
            <person name="Putnam N.H."/>
            <person name="Zhou S."/>
            <person name="Allen A.E."/>
            <person name="Apt K.E."/>
            <person name="Bechner M."/>
            <person name="Brzezinski M.A."/>
            <person name="Chaal B.K."/>
            <person name="Chiovitti A."/>
            <person name="Davis A.K."/>
            <person name="Demarest M.S."/>
            <person name="Detter J.C."/>
            <person name="Glavina T."/>
            <person name="Goodstein D."/>
            <person name="Hadi M.Z."/>
            <person name="Hellsten U."/>
            <person name="Hildebrand M."/>
            <person name="Jenkins B.D."/>
            <person name="Jurka J."/>
            <person name="Kapitonov V.V."/>
            <person name="Kroger N."/>
            <person name="Lau W.W."/>
            <person name="Lane T.W."/>
            <person name="Larimer F.W."/>
            <person name="Lippmeier J.C."/>
            <person name="Lucas S."/>
            <person name="Medina M."/>
            <person name="Montsant A."/>
            <person name="Obornik M."/>
            <person name="Parker M.S."/>
            <person name="Palenik B."/>
            <person name="Pazour G.J."/>
            <person name="Richardson P.M."/>
            <person name="Rynearson T.A."/>
            <person name="Saito M.A."/>
            <person name="Schwartz D.C."/>
            <person name="Thamatrakoln K."/>
            <person name="Valentin K."/>
            <person name="Vardi A."/>
            <person name="Wilkerson F.P."/>
            <person name="Rokhsar D.S."/>
        </authorList>
    </citation>
    <scope>NUCLEOTIDE SEQUENCE [LARGE SCALE GENOMIC DNA]</scope>
    <source>
        <strain evidence="2 3">CCMP1335</strain>
    </source>
</reference>
<dbReference type="EMBL" id="CM000652">
    <property type="protein sequence ID" value="EED87946.1"/>
    <property type="molecule type" value="Genomic_DNA"/>
</dbReference>
<dbReference type="KEGG" id="tps:THAPSDRAFT_25618"/>
<name>B8CER4_THAPS</name>
<dbReference type="GeneID" id="7443357"/>
<feature type="compositionally biased region" description="Basic and acidic residues" evidence="1">
    <location>
        <begin position="1"/>
        <end position="17"/>
    </location>
</feature>
<dbReference type="InParanoid" id="B8CER4"/>
<sequence length="809" mass="87735">MFDVDCPRTPDGDEPKKSSSARPPPNVRSNRHSSRSNSSANRSNANGTHRSSEKYTPRARSTSYESHNPKHNSGGGGGGVRSSGNRTRSRTGLEPEEDIVVPVAHAVKAPYSGPPRAPTSGPSSLNFGNNGRGYHAAPNSGGAIGVGSGNNTNNPFADPIEASRRRTYSDSWWKEEIVEESMNKEDELDGYYGLSMKDKQDFYGPSSNPFETNVNKFGHTSFQVSKMTNGVAVGIGVDQDGSVELPSVDVEKLHRSVDRRGVNHGEMGGNVNMYHVRGEDVDPRQARQAAEAVLKRANQGNHINYNDENKNNVNGSLYDQASAMRSSGHYQVDDYSFSTINIHNVPKASDDMAQQPDRKKSRIEGSLLLSKMPKWFAGLAPGVTNESIGYNPPHNITSDTNIAPPIRGSSQDWWSTTPKVTFDAGYGGNGGKKNSRWNRLSSAQKIGAGVAWVALMCTLMGVTISELNKSNKSNDNGQSSSATGFMPVMDFVTDMPTASPSLGPTMMPVTSRPTRAPVTRSPVSGYSYIHGKEADGTSRPTRSPISSPPSGAPTPAQSPNPTNPQRVQGVPDYCTDDQGLYLNHLFNPKDCAWLYNDNEGFTDRKDKNCGNGIYKKTQLGTACRGTCALYNGCGSSMKMVSNDADYITPTESNQGQASTNGQLCSDRSGSFKNHLDNPKDCIWLHNEKPGQSDRKDKNCGYAQYPITELGRNCPQTCIWYNQSGCSSIQTRTNLRMSSVLPSSTGCVNGSGKYAERGGHRHTCQYLHGDNPATIKTRRDENCGLPGHPITELGMMCPWSCQNYNGCSDI</sequence>
<dbReference type="PaxDb" id="35128-Thaps25618"/>
<feature type="compositionally biased region" description="Low complexity" evidence="1">
    <location>
        <begin position="35"/>
        <end position="46"/>
    </location>
</feature>
<feature type="region of interest" description="Disordered" evidence="1">
    <location>
        <begin position="1"/>
        <end position="100"/>
    </location>
</feature>
<dbReference type="RefSeq" id="XP_002294586.1">
    <property type="nucleotide sequence ID" value="XM_002294550.1"/>
</dbReference>
<dbReference type="AlphaFoldDB" id="B8CER4"/>
<reference evidence="2 3" key="2">
    <citation type="journal article" date="2008" name="Nature">
        <title>The Phaeodactylum genome reveals the evolutionary history of diatom genomes.</title>
        <authorList>
            <person name="Bowler C."/>
            <person name="Allen A.E."/>
            <person name="Badger J.H."/>
            <person name="Grimwood J."/>
            <person name="Jabbari K."/>
            <person name="Kuo A."/>
            <person name="Maheswari U."/>
            <person name="Martens C."/>
            <person name="Maumus F."/>
            <person name="Otillar R.P."/>
            <person name="Rayko E."/>
            <person name="Salamov A."/>
            <person name="Vandepoele K."/>
            <person name="Beszteri B."/>
            <person name="Gruber A."/>
            <person name="Heijde M."/>
            <person name="Katinka M."/>
            <person name="Mock T."/>
            <person name="Valentin K."/>
            <person name="Verret F."/>
            <person name="Berges J.A."/>
            <person name="Brownlee C."/>
            <person name="Cadoret J.P."/>
            <person name="Chiovitti A."/>
            <person name="Choi C.J."/>
            <person name="Coesel S."/>
            <person name="De Martino A."/>
            <person name="Detter J.C."/>
            <person name="Durkin C."/>
            <person name="Falciatore A."/>
            <person name="Fournet J."/>
            <person name="Haruta M."/>
            <person name="Huysman M.J."/>
            <person name="Jenkins B.D."/>
            <person name="Jiroutova K."/>
            <person name="Jorgensen R.E."/>
            <person name="Joubert Y."/>
            <person name="Kaplan A."/>
            <person name="Kroger N."/>
            <person name="Kroth P.G."/>
            <person name="La Roche J."/>
            <person name="Lindquist E."/>
            <person name="Lommer M."/>
            <person name="Martin-Jezequel V."/>
            <person name="Lopez P.J."/>
            <person name="Lucas S."/>
            <person name="Mangogna M."/>
            <person name="McGinnis K."/>
            <person name="Medlin L.K."/>
            <person name="Montsant A."/>
            <person name="Oudot-Le Secq M.P."/>
            <person name="Napoli C."/>
            <person name="Obornik M."/>
            <person name="Parker M.S."/>
            <person name="Petit J.L."/>
            <person name="Porcel B.M."/>
            <person name="Poulsen N."/>
            <person name="Robison M."/>
            <person name="Rychlewski L."/>
            <person name="Rynearson T.A."/>
            <person name="Schmutz J."/>
            <person name="Shapiro H."/>
            <person name="Siaut M."/>
            <person name="Stanley M."/>
            <person name="Sussman M.R."/>
            <person name="Taylor A.R."/>
            <person name="Vardi A."/>
            <person name="von Dassow P."/>
            <person name="Vyverman W."/>
            <person name="Willis A."/>
            <person name="Wyrwicz L.S."/>
            <person name="Rokhsar D.S."/>
            <person name="Weissenbach J."/>
            <person name="Armbrust E.V."/>
            <person name="Green B.R."/>
            <person name="Van de Peer Y."/>
            <person name="Grigoriev I.V."/>
        </authorList>
    </citation>
    <scope>NUCLEOTIDE SEQUENCE [LARGE SCALE GENOMIC DNA]</scope>
    <source>
        <strain evidence="2 3">CCMP1335</strain>
    </source>
</reference>
<gene>
    <name evidence="2" type="ORF">THAPSDRAFT_25618</name>
</gene>
<feature type="region of interest" description="Disordered" evidence="1">
    <location>
        <begin position="496"/>
        <end position="570"/>
    </location>
</feature>
<dbReference type="eggNOG" id="ENOG502QYFM">
    <property type="taxonomic scope" value="Eukaryota"/>
</dbReference>